<dbReference type="EMBL" id="BPVZ01000053">
    <property type="protein sequence ID" value="GKV19612.1"/>
    <property type="molecule type" value="Genomic_DNA"/>
</dbReference>
<proteinExistence type="predicted"/>
<dbReference type="SUPFAM" id="SSF47762">
    <property type="entry name" value="PAH2 domain"/>
    <property type="match status" value="1"/>
</dbReference>
<dbReference type="GO" id="GO:0000118">
    <property type="term" value="C:histone deacetylase complex"/>
    <property type="evidence" value="ECO:0007669"/>
    <property type="project" value="TreeGrafter"/>
</dbReference>
<feature type="coiled-coil region" evidence="5">
    <location>
        <begin position="288"/>
        <end position="323"/>
    </location>
</feature>
<keyword evidence="8" id="KW-1185">Reference proteome</keyword>
<comment type="caution">
    <text evidence="7">The sequence shown here is derived from an EMBL/GenBank/DDBJ whole genome shotgun (WGS) entry which is preliminary data.</text>
</comment>
<evidence type="ECO:0000256" key="1">
    <source>
        <dbReference type="ARBA" id="ARBA00004123"/>
    </source>
</evidence>
<gene>
    <name evidence="7" type="ORF">SLEP1_g29846</name>
</gene>
<name>A0AAV5K718_9ROSI</name>
<protein>
    <submittedName>
        <fullName evidence="7">Uncharacterized protein</fullName>
    </submittedName>
</protein>
<evidence type="ECO:0000313" key="7">
    <source>
        <dbReference type="EMBL" id="GKV19612.1"/>
    </source>
</evidence>
<dbReference type="PANTHER" id="PTHR12346:SF0">
    <property type="entry name" value="SIN3A, ISOFORM G"/>
    <property type="match status" value="1"/>
</dbReference>
<evidence type="ECO:0000256" key="4">
    <source>
        <dbReference type="PROSITE-ProRule" id="PRU00810"/>
    </source>
</evidence>
<sequence>MDSSLILALTFIAKIRFTVTDELYRAFLQGFGNLRKGTWGLEDLDREVTLLFEDYPDLIEEFRSFQMDCQPDFGVCDDEVKQLWIPFCMMVQQSHSFEQYLNFLKHRTYFNGFAKNPLSKSEKPKKKRKGIPEVESKSEKSRKKKRCTPSYEFLRNYDPKAAEVAADCESEMVVATPLEPKDSDPRKVLNSSLVCVQQTEYATRPPRLQTPQEKMMNEIEDDLFQLDMTLAWFRSAAENIEEFFKENKVEGTDIREHLTAMNLRCIENLYKKHPDILKYLYENPVEGLPVLSRQLRRKEEELKEKKEEKMKKIHGALEEKKEEWKQLHFRHILPGLLSCSQDYEKS</sequence>
<keyword evidence="5" id="KW-0175">Coiled coil</keyword>
<evidence type="ECO:0000256" key="3">
    <source>
        <dbReference type="ARBA" id="ARBA00023242"/>
    </source>
</evidence>
<dbReference type="Proteomes" id="UP001054252">
    <property type="component" value="Unassembled WGS sequence"/>
</dbReference>
<accession>A0AAV5K718</accession>
<dbReference type="GO" id="GO:0003714">
    <property type="term" value="F:transcription corepressor activity"/>
    <property type="evidence" value="ECO:0007669"/>
    <property type="project" value="InterPro"/>
</dbReference>
<feature type="region of interest" description="Disordered" evidence="6">
    <location>
        <begin position="118"/>
        <end position="142"/>
    </location>
</feature>
<keyword evidence="2" id="KW-0678">Repressor</keyword>
<comment type="subcellular location">
    <subcellularLocation>
        <location evidence="1 4">Nucleus</location>
    </subcellularLocation>
</comment>
<evidence type="ECO:0000256" key="2">
    <source>
        <dbReference type="ARBA" id="ARBA00022491"/>
    </source>
</evidence>
<feature type="compositionally biased region" description="Basic and acidic residues" evidence="6">
    <location>
        <begin position="130"/>
        <end position="139"/>
    </location>
</feature>
<dbReference type="InterPro" id="IPR039774">
    <property type="entry name" value="Sin3-like"/>
</dbReference>
<dbReference type="GO" id="GO:0000122">
    <property type="term" value="P:negative regulation of transcription by RNA polymerase II"/>
    <property type="evidence" value="ECO:0007669"/>
    <property type="project" value="TreeGrafter"/>
</dbReference>
<dbReference type="PANTHER" id="PTHR12346">
    <property type="entry name" value="SIN3B-RELATED"/>
    <property type="match status" value="1"/>
</dbReference>
<evidence type="ECO:0000256" key="6">
    <source>
        <dbReference type="SAM" id="MobiDB-lite"/>
    </source>
</evidence>
<organism evidence="7 8">
    <name type="scientific">Rubroshorea leprosula</name>
    <dbReference type="NCBI Taxonomy" id="152421"/>
    <lineage>
        <taxon>Eukaryota</taxon>
        <taxon>Viridiplantae</taxon>
        <taxon>Streptophyta</taxon>
        <taxon>Embryophyta</taxon>
        <taxon>Tracheophyta</taxon>
        <taxon>Spermatophyta</taxon>
        <taxon>Magnoliopsida</taxon>
        <taxon>eudicotyledons</taxon>
        <taxon>Gunneridae</taxon>
        <taxon>Pentapetalae</taxon>
        <taxon>rosids</taxon>
        <taxon>malvids</taxon>
        <taxon>Malvales</taxon>
        <taxon>Dipterocarpaceae</taxon>
        <taxon>Rubroshorea</taxon>
    </lineage>
</organism>
<evidence type="ECO:0000256" key="5">
    <source>
        <dbReference type="SAM" id="Coils"/>
    </source>
</evidence>
<reference evidence="7 8" key="1">
    <citation type="journal article" date="2021" name="Commun. Biol.">
        <title>The genome of Shorea leprosula (Dipterocarpaceae) highlights the ecological relevance of drought in aseasonal tropical rainforests.</title>
        <authorList>
            <person name="Ng K.K.S."/>
            <person name="Kobayashi M.J."/>
            <person name="Fawcett J.A."/>
            <person name="Hatakeyama M."/>
            <person name="Paape T."/>
            <person name="Ng C.H."/>
            <person name="Ang C.C."/>
            <person name="Tnah L.H."/>
            <person name="Lee C.T."/>
            <person name="Nishiyama T."/>
            <person name="Sese J."/>
            <person name="O'Brien M.J."/>
            <person name="Copetti D."/>
            <person name="Mohd Noor M.I."/>
            <person name="Ong R.C."/>
            <person name="Putra M."/>
            <person name="Sireger I.Z."/>
            <person name="Indrioko S."/>
            <person name="Kosugi Y."/>
            <person name="Izuno A."/>
            <person name="Isagi Y."/>
            <person name="Lee S.L."/>
            <person name="Shimizu K.K."/>
        </authorList>
    </citation>
    <scope>NUCLEOTIDE SEQUENCE [LARGE SCALE GENOMIC DNA]</scope>
    <source>
        <strain evidence="7">214</strain>
    </source>
</reference>
<dbReference type="Gene3D" id="1.20.1160.11">
    <property type="entry name" value="Paired amphipathic helix"/>
    <property type="match status" value="1"/>
</dbReference>
<dbReference type="GO" id="GO:0000785">
    <property type="term" value="C:chromatin"/>
    <property type="evidence" value="ECO:0007669"/>
    <property type="project" value="TreeGrafter"/>
</dbReference>
<evidence type="ECO:0000313" key="8">
    <source>
        <dbReference type="Proteomes" id="UP001054252"/>
    </source>
</evidence>
<keyword evidence="3 4" id="KW-0539">Nucleus</keyword>
<dbReference type="InterPro" id="IPR003822">
    <property type="entry name" value="PAH"/>
</dbReference>
<dbReference type="PROSITE" id="PS51477">
    <property type="entry name" value="PAH"/>
    <property type="match status" value="1"/>
</dbReference>
<dbReference type="AlphaFoldDB" id="A0AAV5K718"/>
<dbReference type="InterPro" id="IPR036600">
    <property type="entry name" value="PAH_sf"/>
</dbReference>